<gene>
    <name evidence="2" type="ORF">E7746_07965</name>
</gene>
<dbReference type="NCBIfam" id="TIGR01764">
    <property type="entry name" value="excise"/>
    <property type="match status" value="1"/>
</dbReference>
<accession>A0A4P7VJ29</accession>
<keyword evidence="3" id="KW-1185">Reference proteome</keyword>
<protein>
    <submittedName>
        <fullName evidence="2">DNA-binding protein</fullName>
    </submittedName>
</protein>
<dbReference type="InterPro" id="IPR009061">
    <property type="entry name" value="DNA-bd_dom_put_sf"/>
</dbReference>
<feature type="domain" description="Helix-turn-helix" evidence="1">
    <location>
        <begin position="5"/>
        <end position="54"/>
    </location>
</feature>
<name>A0A4P7VJ29_9BACT</name>
<dbReference type="EMBL" id="CP039393">
    <property type="protein sequence ID" value="QCD35820.1"/>
    <property type="molecule type" value="Genomic_DNA"/>
</dbReference>
<dbReference type="InterPro" id="IPR010093">
    <property type="entry name" value="SinI_DNA-bd"/>
</dbReference>
<dbReference type="Pfam" id="PF12728">
    <property type="entry name" value="HTH_17"/>
    <property type="match status" value="1"/>
</dbReference>
<dbReference type="GO" id="GO:0003677">
    <property type="term" value="F:DNA binding"/>
    <property type="evidence" value="ECO:0007669"/>
    <property type="project" value="UniProtKB-KW"/>
</dbReference>
<organism evidence="2 3">
    <name type="scientific">Muribaculum gordoncarteri</name>
    <dbReference type="NCBI Taxonomy" id="2530390"/>
    <lineage>
        <taxon>Bacteria</taxon>
        <taxon>Pseudomonadati</taxon>
        <taxon>Bacteroidota</taxon>
        <taxon>Bacteroidia</taxon>
        <taxon>Bacteroidales</taxon>
        <taxon>Muribaculaceae</taxon>
        <taxon>Muribaculum</taxon>
    </lineage>
</organism>
<keyword evidence="2" id="KW-0238">DNA-binding</keyword>
<evidence type="ECO:0000259" key="1">
    <source>
        <dbReference type="Pfam" id="PF12728"/>
    </source>
</evidence>
<dbReference type="RefSeq" id="WP_136410443.1">
    <property type="nucleotide sequence ID" value="NZ_CP039393.1"/>
</dbReference>
<evidence type="ECO:0000313" key="2">
    <source>
        <dbReference type="EMBL" id="QCD35820.1"/>
    </source>
</evidence>
<sequence length="78" mass="9117">MQRKLLTSKEAAQYLGISLSFLRKMMMNRIIPMYKPNGKLCYFDPADLDAYLTSVRISSQDEIRERANEYLRKSGNHV</sequence>
<reference evidence="2 3" key="1">
    <citation type="submission" date="2019-02" db="EMBL/GenBank/DDBJ databases">
        <title>Isolation and identification of novel species under the genus Muribaculum.</title>
        <authorList>
            <person name="Miyake S."/>
            <person name="Ding Y."/>
            <person name="Low A."/>
            <person name="Soh M."/>
            <person name="Seedorf H."/>
        </authorList>
    </citation>
    <scope>NUCLEOTIDE SEQUENCE [LARGE SCALE GENOMIC DNA]</scope>
    <source>
        <strain evidence="2 3">TLL-A4</strain>
    </source>
</reference>
<evidence type="ECO:0000313" key="3">
    <source>
        <dbReference type="Proteomes" id="UP000297031"/>
    </source>
</evidence>
<dbReference type="Proteomes" id="UP000297031">
    <property type="component" value="Chromosome"/>
</dbReference>
<proteinExistence type="predicted"/>
<dbReference type="SUPFAM" id="SSF46955">
    <property type="entry name" value="Putative DNA-binding domain"/>
    <property type="match status" value="1"/>
</dbReference>
<dbReference type="OrthoDB" id="597977at2"/>
<dbReference type="KEGG" id="mgod:E7746_07965"/>
<dbReference type="AlphaFoldDB" id="A0A4P7VJ29"/>
<dbReference type="InterPro" id="IPR041657">
    <property type="entry name" value="HTH_17"/>
</dbReference>